<dbReference type="PANTHER" id="PTHR43283:SF14">
    <property type="entry name" value="BLL8153 PROTEIN"/>
    <property type="match status" value="1"/>
</dbReference>
<dbReference type="SUPFAM" id="SSF56601">
    <property type="entry name" value="beta-lactamase/transpeptidase-like"/>
    <property type="match status" value="1"/>
</dbReference>
<dbReference type="InterPro" id="IPR001466">
    <property type="entry name" value="Beta-lactam-related"/>
</dbReference>
<dbReference type="OrthoDB" id="9814204at2"/>
<keyword evidence="2" id="KW-0378">Hydrolase</keyword>
<dbReference type="InterPro" id="IPR012338">
    <property type="entry name" value="Beta-lactam/transpept-like"/>
</dbReference>
<dbReference type="KEGG" id="hba:Hbal_2521"/>
<dbReference type="Pfam" id="PF00144">
    <property type="entry name" value="Beta-lactamase"/>
    <property type="match status" value="1"/>
</dbReference>
<gene>
    <name evidence="2" type="ordered locus">Hbal_2521</name>
</gene>
<evidence type="ECO:0000313" key="2">
    <source>
        <dbReference type="EMBL" id="ACT60196.1"/>
    </source>
</evidence>
<evidence type="ECO:0000259" key="1">
    <source>
        <dbReference type="Pfam" id="PF00144"/>
    </source>
</evidence>
<proteinExistence type="predicted"/>
<accession>C6XP16</accession>
<dbReference type="InterPro" id="IPR050789">
    <property type="entry name" value="Diverse_Enzym_Activities"/>
</dbReference>
<name>C6XP16_HIRBI</name>
<dbReference type="Proteomes" id="UP000002745">
    <property type="component" value="Chromosome"/>
</dbReference>
<dbReference type="EC" id="3.5.1.46" evidence="2"/>
<protein>
    <submittedName>
        <fullName evidence="2">6-aminohexanoate-dimer hydrolase</fullName>
        <ecNumber evidence="2">3.5.1.46</ecNumber>
    </submittedName>
</protein>
<dbReference type="STRING" id="582402.Hbal_2521"/>
<feature type="domain" description="Beta-lactamase-related" evidence="1">
    <location>
        <begin position="104"/>
        <end position="377"/>
    </location>
</feature>
<keyword evidence="3" id="KW-1185">Reference proteome</keyword>
<dbReference type="PANTHER" id="PTHR43283">
    <property type="entry name" value="BETA-LACTAMASE-RELATED"/>
    <property type="match status" value="1"/>
</dbReference>
<dbReference type="RefSeq" id="WP_015828346.1">
    <property type="nucleotide sequence ID" value="NC_012982.1"/>
</dbReference>
<evidence type="ECO:0000313" key="3">
    <source>
        <dbReference type="Proteomes" id="UP000002745"/>
    </source>
</evidence>
<dbReference type="HOGENOM" id="CLU_030169_0_0_5"/>
<organism evidence="2 3">
    <name type="scientific">Hirschia baltica (strain ATCC 49814 / DSM 5838 / IFAM 1418)</name>
    <dbReference type="NCBI Taxonomy" id="582402"/>
    <lineage>
        <taxon>Bacteria</taxon>
        <taxon>Pseudomonadati</taxon>
        <taxon>Pseudomonadota</taxon>
        <taxon>Alphaproteobacteria</taxon>
        <taxon>Hyphomonadales</taxon>
        <taxon>Hyphomonadaceae</taxon>
        <taxon>Hirschia</taxon>
    </lineage>
</organism>
<sequence>MKLFGKIFLGVIIILAVLGLIFQKKIKEIIAVKEYAASFEADKIQSNFRSMHERYPSQKIDAPEDTFVLKTDLRDDILSIPYVYNDVKSTVGEFISRTETTGFTVLQGDQIVHEEYGLGNDATSNAIQMSVTKSFVSTLLGIALEEGFIDSVNDQVVKYVPDLVGSAYDGVTIEQVLEMSSGVRWNEDYGDLNSDLVQSIVAVRTGSLNEFTAKVPREIEPGTDTRYASIDTQVLGMVVEAATKQDFKTYFKEKIWDKLGAEGDAYLLQDTVGTGLFYGGLNIRLRDMARFGVLMLNQGVNYKGESVVSSEWVKKATTPDKEHLMPLSATADSYPRFGYKYQWWIPNDWDGDDFSAIGIYGQYIYINPSRNVVIAKTSAYKNYLIDGGWMNVEALAVFQAIARHLSTDAAPSIEAASTELDASSILESTD</sequence>
<dbReference type="GO" id="GO:0019875">
    <property type="term" value="F:6-aminohexanoate-dimer hydrolase activity"/>
    <property type="evidence" value="ECO:0007669"/>
    <property type="project" value="UniProtKB-EC"/>
</dbReference>
<dbReference type="Gene3D" id="3.40.710.10">
    <property type="entry name" value="DD-peptidase/beta-lactamase superfamily"/>
    <property type="match status" value="1"/>
</dbReference>
<reference evidence="3" key="1">
    <citation type="journal article" date="2011" name="J. Bacteriol.">
        <title>Genome sequences of eight morphologically diverse alphaproteobacteria.</title>
        <authorList>
            <consortium name="US DOE Joint Genome Institute"/>
            <person name="Brown P.J."/>
            <person name="Kysela D.T."/>
            <person name="Buechlein A."/>
            <person name="Hemmerich C."/>
            <person name="Brun Y.V."/>
        </authorList>
    </citation>
    <scope>NUCLEOTIDE SEQUENCE [LARGE SCALE GENOMIC DNA]</scope>
    <source>
        <strain evidence="3">ATCC 49814 / DSM 5838 / IFAM 1418</strain>
    </source>
</reference>
<dbReference type="AlphaFoldDB" id="C6XP16"/>
<dbReference type="EMBL" id="CP001678">
    <property type="protein sequence ID" value="ACT60196.1"/>
    <property type="molecule type" value="Genomic_DNA"/>
</dbReference>
<dbReference type="eggNOG" id="COG1680">
    <property type="taxonomic scope" value="Bacteria"/>
</dbReference>